<keyword evidence="2" id="KW-0378">Hydrolase</keyword>
<name>A0A091C1Q5_9ENTE</name>
<dbReference type="CDD" id="cd18891">
    <property type="entry name" value="NUDIX_UDP-X_diphosphatase"/>
    <property type="match status" value="1"/>
</dbReference>
<dbReference type="Pfam" id="PF00293">
    <property type="entry name" value="NUDIX"/>
    <property type="match status" value="1"/>
</dbReference>
<comment type="caution">
    <text evidence="2">The sequence shown here is derived from an EMBL/GenBank/DDBJ whole genome shotgun (WGS) entry which is preliminary data.</text>
</comment>
<dbReference type="PROSITE" id="PS51462">
    <property type="entry name" value="NUDIX"/>
    <property type="match status" value="1"/>
</dbReference>
<dbReference type="AlphaFoldDB" id="A0A091C1Q5"/>
<dbReference type="PANTHER" id="PTHR43222:SF2">
    <property type="entry name" value="NUDIX HYDROLASE 23, CHLOROPLASTIC"/>
    <property type="match status" value="1"/>
</dbReference>
<protein>
    <submittedName>
        <fullName evidence="2">Nudix hydrolase</fullName>
        <ecNumber evidence="2">3.-.-.-</ecNumber>
    </submittedName>
</protein>
<gene>
    <name evidence="2" type="ORF">TMUPMC115_1207</name>
</gene>
<dbReference type="InterPro" id="IPR000086">
    <property type="entry name" value="NUDIX_hydrolase_dom"/>
</dbReference>
<dbReference type="EMBL" id="JPVU01000129">
    <property type="protein sequence ID" value="KFN91781.1"/>
    <property type="molecule type" value="Genomic_DNA"/>
</dbReference>
<organism evidence="2 3">
    <name type="scientific">Tetragenococcus muriaticus PMC-11-5</name>
    <dbReference type="NCBI Taxonomy" id="1302649"/>
    <lineage>
        <taxon>Bacteria</taxon>
        <taxon>Bacillati</taxon>
        <taxon>Bacillota</taxon>
        <taxon>Bacilli</taxon>
        <taxon>Lactobacillales</taxon>
        <taxon>Enterococcaceae</taxon>
        <taxon>Tetragenococcus</taxon>
    </lineage>
</organism>
<dbReference type="PANTHER" id="PTHR43222">
    <property type="entry name" value="NUDIX HYDROLASE 23"/>
    <property type="match status" value="1"/>
</dbReference>
<proteinExistence type="predicted"/>
<sequence>MALRLIQSLGGEPQEIIDDLFSHETGYQTPKVDVRAWIIQDNKVLLVQDHKTHKWSLPGGYADVGYSPKENIRKEVYEETGLHVDVQQLKAIFDTNLRKDIPQAFQYYKFVFACEILSGSFTESLETSQMDYFSLDNLPVLSKKRTTKEQLIQLRQQEGLSKFE</sequence>
<reference evidence="2 3" key="1">
    <citation type="submission" date="2014-08" db="EMBL/GenBank/DDBJ databases">
        <title>Genome sequence of Tetragenococcus muriaticus.</title>
        <authorList>
            <person name="Chuea-nongthon C."/>
            <person name="Rodtong S."/>
            <person name="Yongsawatdigul J."/>
            <person name="Steele J.L."/>
            <person name="Liu X.-y."/>
            <person name="Speers J."/>
            <person name="Glasner J.D."/>
            <person name="Neeno-Eckwall E.C."/>
        </authorList>
    </citation>
    <scope>NUCLEOTIDE SEQUENCE [LARGE SCALE GENOMIC DNA]</scope>
    <source>
        <strain evidence="2 3">PMC-11-5</strain>
    </source>
</reference>
<dbReference type="PATRIC" id="fig|1302649.3.peg.1209"/>
<dbReference type="Gene3D" id="3.90.79.10">
    <property type="entry name" value="Nucleoside Triphosphate Pyrophosphohydrolase"/>
    <property type="match status" value="1"/>
</dbReference>
<dbReference type="Proteomes" id="UP000029380">
    <property type="component" value="Unassembled WGS sequence"/>
</dbReference>
<dbReference type="GO" id="GO:0016787">
    <property type="term" value="F:hydrolase activity"/>
    <property type="evidence" value="ECO:0007669"/>
    <property type="project" value="UniProtKB-KW"/>
</dbReference>
<feature type="domain" description="Nudix hydrolase" evidence="1">
    <location>
        <begin position="29"/>
        <end position="155"/>
    </location>
</feature>
<dbReference type="SUPFAM" id="SSF55811">
    <property type="entry name" value="Nudix"/>
    <property type="match status" value="1"/>
</dbReference>
<dbReference type="InterPro" id="IPR015797">
    <property type="entry name" value="NUDIX_hydrolase-like_dom_sf"/>
</dbReference>
<accession>A0A091C1Q5</accession>
<evidence type="ECO:0000313" key="3">
    <source>
        <dbReference type="Proteomes" id="UP000029380"/>
    </source>
</evidence>
<evidence type="ECO:0000313" key="2">
    <source>
        <dbReference type="EMBL" id="KFN91781.1"/>
    </source>
</evidence>
<evidence type="ECO:0000259" key="1">
    <source>
        <dbReference type="PROSITE" id="PS51462"/>
    </source>
</evidence>
<dbReference type="EC" id="3.-.-.-" evidence="2"/>